<feature type="transmembrane region" description="Helical" evidence="6">
    <location>
        <begin position="274"/>
        <end position="299"/>
    </location>
</feature>
<evidence type="ECO:0000256" key="2">
    <source>
        <dbReference type="ARBA" id="ARBA00022475"/>
    </source>
</evidence>
<feature type="transmembrane region" description="Helical" evidence="6">
    <location>
        <begin position="37"/>
        <end position="58"/>
    </location>
</feature>
<feature type="transmembrane region" description="Helical" evidence="6">
    <location>
        <begin position="231"/>
        <end position="254"/>
    </location>
</feature>
<accession>A0A540WAV0</accession>
<protein>
    <submittedName>
        <fullName evidence="7">Flippase-like domain-containing protein</fullName>
    </submittedName>
</protein>
<dbReference type="EMBL" id="VIGB01000003">
    <property type="protein sequence ID" value="TQF06082.1"/>
    <property type="molecule type" value="Genomic_DNA"/>
</dbReference>
<evidence type="ECO:0000256" key="5">
    <source>
        <dbReference type="ARBA" id="ARBA00023136"/>
    </source>
</evidence>
<evidence type="ECO:0000313" key="8">
    <source>
        <dbReference type="Proteomes" id="UP000319103"/>
    </source>
</evidence>
<feature type="transmembrane region" description="Helical" evidence="6">
    <location>
        <begin position="111"/>
        <end position="134"/>
    </location>
</feature>
<keyword evidence="2" id="KW-1003">Cell membrane</keyword>
<keyword evidence="3 6" id="KW-0812">Transmembrane</keyword>
<evidence type="ECO:0000256" key="1">
    <source>
        <dbReference type="ARBA" id="ARBA00004651"/>
    </source>
</evidence>
<evidence type="ECO:0000256" key="4">
    <source>
        <dbReference type="ARBA" id="ARBA00022989"/>
    </source>
</evidence>
<keyword evidence="4 6" id="KW-1133">Transmembrane helix</keyword>
<keyword evidence="8" id="KW-1185">Reference proteome</keyword>
<proteinExistence type="predicted"/>
<reference evidence="7 8" key="1">
    <citation type="submission" date="2019-06" db="EMBL/GenBank/DDBJ databases">
        <title>Description of Kitasatospora acidophila sp. nov. isolated from pine grove soil, and reclassification of Streptomyces novaecaesareae to Kitasatospora novaeceasareae comb. nov.</title>
        <authorList>
            <person name="Kim M.J."/>
        </authorList>
    </citation>
    <scope>NUCLEOTIDE SEQUENCE [LARGE SCALE GENOMIC DNA]</scope>
    <source>
        <strain evidence="7 8">MMS16-CNU292</strain>
    </source>
</reference>
<comment type="caution">
    <text evidence="7">The sequence shown here is derived from an EMBL/GenBank/DDBJ whole genome shotgun (WGS) entry which is preliminary data.</text>
</comment>
<evidence type="ECO:0000256" key="6">
    <source>
        <dbReference type="SAM" id="Phobius"/>
    </source>
</evidence>
<evidence type="ECO:0000313" key="7">
    <source>
        <dbReference type="EMBL" id="TQF06082.1"/>
    </source>
</evidence>
<dbReference type="GO" id="GO:0005886">
    <property type="term" value="C:plasma membrane"/>
    <property type="evidence" value="ECO:0007669"/>
    <property type="project" value="UniProtKB-SubCell"/>
</dbReference>
<dbReference type="OrthoDB" id="5242664at2"/>
<gene>
    <name evidence="7" type="ORF">E6W39_32515</name>
</gene>
<dbReference type="PANTHER" id="PTHR39087">
    <property type="entry name" value="UPF0104 MEMBRANE PROTEIN MJ1595"/>
    <property type="match status" value="1"/>
</dbReference>
<feature type="transmembrane region" description="Helical" evidence="6">
    <location>
        <begin position="146"/>
        <end position="168"/>
    </location>
</feature>
<feature type="transmembrane region" description="Helical" evidence="6">
    <location>
        <begin position="200"/>
        <end position="219"/>
    </location>
</feature>
<dbReference type="InterPro" id="IPR022791">
    <property type="entry name" value="L-PG_synthase/AglD"/>
</dbReference>
<sequence>MITVAGVLVFAVMLYLEGTHSSVDPIRLVEGVDPGWTALSVVGMAASYLAATMGFLGFVPERIGFARAGLAQLAGSFVRLVAPGGFGGMALNTRLLLRAGIAPGPAASSVGAGQLIGLGLHLGQLAFFLWLTGFRPDPTSSKDDTVLGWTIMACLVVLALLAVALVVAPTLRRWALRKVVPLTEGSLGRLRQLARHPGHLAFGMLGQLLISITYAWTLYCCVRACGGHPKFAAVAVAFLLGNALGSAVPTPAGVGGVELATTALLAETTGVNNLNAVVLFRLITVLLPVLPGWLAFGILQRHKAL</sequence>
<name>A0A540WAV0_9ACTN</name>
<evidence type="ECO:0000256" key="3">
    <source>
        <dbReference type="ARBA" id="ARBA00022692"/>
    </source>
</evidence>
<keyword evidence="5 6" id="KW-0472">Membrane</keyword>
<dbReference type="PANTHER" id="PTHR39087:SF2">
    <property type="entry name" value="UPF0104 MEMBRANE PROTEIN MJ1595"/>
    <property type="match status" value="1"/>
</dbReference>
<organism evidence="7 8">
    <name type="scientific">Kitasatospora acidiphila</name>
    <dbReference type="NCBI Taxonomy" id="2567942"/>
    <lineage>
        <taxon>Bacteria</taxon>
        <taxon>Bacillati</taxon>
        <taxon>Actinomycetota</taxon>
        <taxon>Actinomycetes</taxon>
        <taxon>Kitasatosporales</taxon>
        <taxon>Streptomycetaceae</taxon>
        <taxon>Kitasatospora</taxon>
    </lineage>
</organism>
<comment type="subcellular location">
    <subcellularLocation>
        <location evidence="1">Cell membrane</location>
        <topology evidence="1">Multi-pass membrane protein</topology>
    </subcellularLocation>
</comment>
<feature type="transmembrane region" description="Helical" evidence="6">
    <location>
        <begin position="70"/>
        <end position="91"/>
    </location>
</feature>
<dbReference type="Proteomes" id="UP000319103">
    <property type="component" value="Unassembled WGS sequence"/>
</dbReference>
<dbReference type="Pfam" id="PF03706">
    <property type="entry name" value="LPG_synthase_TM"/>
    <property type="match status" value="1"/>
</dbReference>
<dbReference type="AlphaFoldDB" id="A0A540WAV0"/>